<dbReference type="EMBL" id="KI925457">
    <property type="protein sequence ID" value="ETW83330.1"/>
    <property type="molecule type" value="Genomic_DNA"/>
</dbReference>
<evidence type="ECO:0000313" key="6">
    <source>
        <dbReference type="Proteomes" id="UP000030671"/>
    </source>
</evidence>
<dbReference type="InParanoid" id="W4KDE1"/>
<dbReference type="KEGG" id="hir:HETIRDRAFT_439748"/>
<comment type="subcellular location">
    <subcellularLocation>
        <location evidence="1">Nucleus</location>
    </subcellularLocation>
</comment>
<dbReference type="GO" id="GO:0008270">
    <property type="term" value="F:zinc ion binding"/>
    <property type="evidence" value="ECO:0007669"/>
    <property type="project" value="InterPro"/>
</dbReference>
<sequence length="638" mass="69846">MQDLSSPRRSIATPKGTKKVGAPKAKGAVRAKSGCYTCRIRRKKCDEQPNDEGRCQTCVRLRLQCLGFGQKRPEWLKENNNVSVFREKIKDYLAAQGMIKGHSGSGARTSENEGILLLVPDARSDMSSSPTPLSPSSSDDHGPRYNSGLEISAVRDHYSSLPMHTHHSSYTPYTLPELSPDSDRGHSILPNGNDLMLPSYGQPSNILPPPSLVSLSSWHNNQSIYPAVAPSTPSAPASASSSASSYSVVPYAVPLPVNSLTPSYYQQYTYDDDLDDLSDPSAPVYSVPLGLHANILPRIPDEQNDLVRHYLDHILTGRQYMLADKSILDFIIQTIQSSDAVRDAVCLLATLHRQAIGQNRLSNGSSDFGQGSSADALKTYDRICKSLSPKHTYSEDEALTGLLVVSAFLFDGGRGCWSDFLGVASNWVESVLSRFDDTADFLLRCTDSQRFIIKTTFWFDILASTTKLEPPRFLVYYQRLWGAPSAYIGESRFAPSASQASELSMLTVMGCENATALALAEVSALACWKERQLQKGTLSMVALVERGKAIERNHLAPGSPVVRAAPLDPWATAEAEMALRRRLTSNIFRAAAKVYLHSVVSGDYPNCPEIREGVRETIECLQSMPAVKSTLSSSVLRS</sequence>
<dbReference type="RefSeq" id="XP_009545597.1">
    <property type="nucleotide sequence ID" value="XM_009547302.1"/>
</dbReference>
<dbReference type="PROSITE" id="PS50048">
    <property type="entry name" value="ZN2_CY6_FUNGAL_2"/>
    <property type="match status" value="1"/>
</dbReference>
<dbReference type="PANTHER" id="PTHR37534">
    <property type="entry name" value="TRANSCRIPTIONAL ACTIVATOR PROTEIN UGA3"/>
    <property type="match status" value="1"/>
</dbReference>
<feature type="region of interest" description="Disordered" evidence="3">
    <location>
        <begin position="1"/>
        <end position="24"/>
    </location>
</feature>
<proteinExistence type="predicted"/>
<feature type="compositionally biased region" description="Low complexity" evidence="3">
    <location>
        <begin position="13"/>
        <end position="24"/>
    </location>
</feature>
<dbReference type="Pfam" id="PF00172">
    <property type="entry name" value="Zn_clus"/>
    <property type="match status" value="1"/>
</dbReference>
<feature type="domain" description="Zn(2)-C6 fungal-type" evidence="4">
    <location>
        <begin position="34"/>
        <end position="65"/>
    </location>
</feature>
<dbReference type="GO" id="GO:0000981">
    <property type="term" value="F:DNA-binding transcription factor activity, RNA polymerase II-specific"/>
    <property type="evidence" value="ECO:0007669"/>
    <property type="project" value="InterPro"/>
</dbReference>
<feature type="compositionally biased region" description="Low complexity" evidence="3">
    <location>
        <begin position="125"/>
        <end position="137"/>
    </location>
</feature>
<dbReference type="OrthoDB" id="5419315at2759"/>
<dbReference type="InterPro" id="IPR001138">
    <property type="entry name" value="Zn2Cys6_DnaBD"/>
</dbReference>
<feature type="region of interest" description="Disordered" evidence="3">
    <location>
        <begin position="163"/>
        <end position="189"/>
    </location>
</feature>
<dbReference type="Gene3D" id="4.10.240.10">
    <property type="entry name" value="Zn(2)-C6 fungal-type DNA-binding domain"/>
    <property type="match status" value="1"/>
</dbReference>
<dbReference type="PROSITE" id="PS00463">
    <property type="entry name" value="ZN2_CY6_FUNGAL_1"/>
    <property type="match status" value="1"/>
</dbReference>
<accession>W4KDE1</accession>
<dbReference type="Pfam" id="PF11951">
    <property type="entry name" value="Fungal_trans_2"/>
    <property type="match status" value="1"/>
</dbReference>
<reference evidence="5 6" key="1">
    <citation type="journal article" date="2012" name="New Phytol.">
        <title>Insight into trade-off between wood decay and parasitism from the genome of a fungal forest pathogen.</title>
        <authorList>
            <person name="Olson A."/>
            <person name="Aerts A."/>
            <person name="Asiegbu F."/>
            <person name="Belbahri L."/>
            <person name="Bouzid O."/>
            <person name="Broberg A."/>
            <person name="Canback B."/>
            <person name="Coutinho P.M."/>
            <person name="Cullen D."/>
            <person name="Dalman K."/>
            <person name="Deflorio G."/>
            <person name="van Diepen L.T."/>
            <person name="Dunand C."/>
            <person name="Duplessis S."/>
            <person name="Durling M."/>
            <person name="Gonthier P."/>
            <person name="Grimwood J."/>
            <person name="Fossdal C.G."/>
            <person name="Hansson D."/>
            <person name="Henrissat B."/>
            <person name="Hietala A."/>
            <person name="Himmelstrand K."/>
            <person name="Hoffmeister D."/>
            <person name="Hogberg N."/>
            <person name="James T.Y."/>
            <person name="Karlsson M."/>
            <person name="Kohler A."/>
            <person name="Kues U."/>
            <person name="Lee Y.H."/>
            <person name="Lin Y.C."/>
            <person name="Lind M."/>
            <person name="Lindquist E."/>
            <person name="Lombard V."/>
            <person name="Lucas S."/>
            <person name="Lunden K."/>
            <person name="Morin E."/>
            <person name="Murat C."/>
            <person name="Park J."/>
            <person name="Raffaello T."/>
            <person name="Rouze P."/>
            <person name="Salamov A."/>
            <person name="Schmutz J."/>
            <person name="Solheim H."/>
            <person name="Stahlberg J."/>
            <person name="Velez H."/>
            <person name="de Vries R.P."/>
            <person name="Wiebenga A."/>
            <person name="Woodward S."/>
            <person name="Yakovlev I."/>
            <person name="Garbelotto M."/>
            <person name="Martin F."/>
            <person name="Grigoriev I.V."/>
            <person name="Stenlid J."/>
        </authorList>
    </citation>
    <scope>NUCLEOTIDE SEQUENCE [LARGE SCALE GENOMIC DNA]</scope>
    <source>
        <strain evidence="5 6">TC 32-1</strain>
    </source>
</reference>
<feature type="region of interest" description="Disordered" evidence="3">
    <location>
        <begin position="123"/>
        <end position="147"/>
    </location>
</feature>
<evidence type="ECO:0000313" key="5">
    <source>
        <dbReference type="EMBL" id="ETW83330.1"/>
    </source>
</evidence>
<dbReference type="CDD" id="cd00067">
    <property type="entry name" value="GAL4"/>
    <property type="match status" value="1"/>
</dbReference>
<dbReference type="AlphaFoldDB" id="W4KDE1"/>
<keyword evidence="6" id="KW-1185">Reference proteome</keyword>
<dbReference type="eggNOG" id="ENOG502RX7Y">
    <property type="taxonomic scope" value="Eukaryota"/>
</dbReference>
<dbReference type="HOGENOM" id="CLU_013536_0_0_1"/>
<protein>
    <recommendedName>
        <fullName evidence="4">Zn(2)-C6 fungal-type domain-containing protein</fullName>
    </recommendedName>
</protein>
<dbReference type="GeneID" id="20675186"/>
<name>W4KDE1_HETIT</name>
<dbReference type="STRING" id="747525.W4KDE1"/>
<keyword evidence="2" id="KW-0539">Nucleus</keyword>
<dbReference type="InterPro" id="IPR036864">
    <property type="entry name" value="Zn2-C6_fun-type_DNA-bd_sf"/>
</dbReference>
<gene>
    <name evidence="5" type="ORF">HETIRDRAFT_439748</name>
</gene>
<dbReference type="SUPFAM" id="SSF57701">
    <property type="entry name" value="Zn2/Cys6 DNA-binding domain"/>
    <property type="match status" value="1"/>
</dbReference>
<dbReference type="InterPro" id="IPR021858">
    <property type="entry name" value="Fun_TF"/>
</dbReference>
<feature type="non-terminal residue" evidence="5">
    <location>
        <position position="638"/>
    </location>
</feature>
<evidence type="ECO:0000256" key="1">
    <source>
        <dbReference type="ARBA" id="ARBA00004123"/>
    </source>
</evidence>
<evidence type="ECO:0000256" key="3">
    <source>
        <dbReference type="SAM" id="MobiDB-lite"/>
    </source>
</evidence>
<dbReference type="PANTHER" id="PTHR37534:SF20">
    <property type="entry name" value="PRO1A C6 ZINK-FINGER PROTEIN"/>
    <property type="match status" value="1"/>
</dbReference>
<evidence type="ECO:0000259" key="4">
    <source>
        <dbReference type="PROSITE" id="PS50048"/>
    </source>
</evidence>
<dbReference type="SMART" id="SM00066">
    <property type="entry name" value="GAL4"/>
    <property type="match status" value="1"/>
</dbReference>
<organism evidence="5 6">
    <name type="scientific">Heterobasidion irregulare (strain TC 32-1)</name>
    <dbReference type="NCBI Taxonomy" id="747525"/>
    <lineage>
        <taxon>Eukaryota</taxon>
        <taxon>Fungi</taxon>
        <taxon>Dikarya</taxon>
        <taxon>Basidiomycota</taxon>
        <taxon>Agaricomycotina</taxon>
        <taxon>Agaricomycetes</taxon>
        <taxon>Russulales</taxon>
        <taxon>Bondarzewiaceae</taxon>
        <taxon>Heterobasidion</taxon>
        <taxon>Heterobasidion annosum species complex</taxon>
    </lineage>
</organism>
<dbReference type="Proteomes" id="UP000030671">
    <property type="component" value="Unassembled WGS sequence"/>
</dbReference>
<evidence type="ECO:0000256" key="2">
    <source>
        <dbReference type="ARBA" id="ARBA00023242"/>
    </source>
</evidence>
<dbReference type="GO" id="GO:0005634">
    <property type="term" value="C:nucleus"/>
    <property type="evidence" value="ECO:0007669"/>
    <property type="project" value="UniProtKB-SubCell"/>
</dbReference>